<name>W9Z7E6_9EURO</name>
<feature type="region of interest" description="Disordered" evidence="2">
    <location>
        <begin position="210"/>
        <end position="353"/>
    </location>
</feature>
<organism evidence="3 4">
    <name type="scientific">Capronia coronata CBS 617.96</name>
    <dbReference type="NCBI Taxonomy" id="1182541"/>
    <lineage>
        <taxon>Eukaryota</taxon>
        <taxon>Fungi</taxon>
        <taxon>Dikarya</taxon>
        <taxon>Ascomycota</taxon>
        <taxon>Pezizomycotina</taxon>
        <taxon>Eurotiomycetes</taxon>
        <taxon>Chaetothyriomycetidae</taxon>
        <taxon>Chaetothyriales</taxon>
        <taxon>Herpotrichiellaceae</taxon>
        <taxon>Capronia</taxon>
    </lineage>
</organism>
<dbReference type="Pfam" id="PF12709">
    <property type="entry name" value="Fungal_TACC"/>
    <property type="match status" value="1"/>
</dbReference>
<dbReference type="OrthoDB" id="5367584at2759"/>
<feature type="compositionally biased region" description="Low complexity" evidence="2">
    <location>
        <begin position="73"/>
        <end position="86"/>
    </location>
</feature>
<feature type="compositionally biased region" description="Low complexity" evidence="2">
    <location>
        <begin position="44"/>
        <end position="54"/>
    </location>
</feature>
<comment type="caution">
    <text evidence="3">The sequence shown here is derived from an EMBL/GenBank/DDBJ whole genome shotgun (WGS) entry which is preliminary data.</text>
</comment>
<feature type="region of interest" description="Disordered" evidence="2">
    <location>
        <begin position="697"/>
        <end position="727"/>
    </location>
</feature>
<sequence length="796" mass="87191">MPEPLSTLSPAKQNSRSSPVRLDFAQKPDLSLSTDTLKSPSPSPSAMSAVAVAVTYPGPVDTMTDSPPAMDYPISPSAPSSQQSSPRKAFSPIKYRLQDDAKVESSPPGSPAEPTVRFNEGLTQAIDTMTMQKEAQPDCLDESVIHHTIDDRATPSPDRISNGTSPDKDDFDDMTLTLSLDDKTVNVHDDTTVGDLSTISAIATDTTRFANIRNSPSKPPREPWSPSKHMRTSIISSTPGTAQRPLRLLSISGRSNSSNEDDEMTPRRPRNSNDTQDLLNFTGQTNIVIPPPNSAPRSMRRSPSGRGAFPIKVNPSPVHRSQASVERERASGRSPQKQFQTLSGDRTVPATPAGQRQSMYSLAGASGLDLLDIDLEPMATPRSIPTITPRELETLRSELQSRISGLEATLSGKEAEVMSLKRSITDAEVRVGKTSEELRTERASREELEQAKDDWERRSREMEEVLREVKQNIFLEEREKEKLRRQAEEAENRAEEQEVRILELQASLDTLRSERIRATPSPEKGNAPATPGVNSDIDFAVKDATEKVARELHALYKSKHERKVADLKVSYEKRWIKQVEQLRTDLKASQDEVVKLQTEKEATMTGVIPGQSEALSRMEGQIEELRRWNEEISADKKMIEAEAAGLRSQVESLAAETDYLRKDLEQERVEKGELVAQVDLFLAMSAQQEEQRVVQQVHRPVSPPRSEDGHGRPNSAAAVASPNKFRNSMNGGMMAAGSGGTGGRARPMTMLQKPTAGRYSGIPAPGSGLKAPSSKAAGYGGGRIMEGIARMGAGGR</sequence>
<dbReference type="EMBL" id="AMWN01000003">
    <property type="protein sequence ID" value="EXJ90424.1"/>
    <property type="molecule type" value="Genomic_DNA"/>
</dbReference>
<feature type="coiled-coil region" evidence="1">
    <location>
        <begin position="396"/>
        <end position="514"/>
    </location>
</feature>
<feature type="compositionally biased region" description="Low complexity" evidence="2">
    <location>
        <begin position="295"/>
        <end position="306"/>
    </location>
</feature>
<evidence type="ECO:0000313" key="4">
    <source>
        <dbReference type="Proteomes" id="UP000019484"/>
    </source>
</evidence>
<dbReference type="GeneID" id="19158417"/>
<feature type="compositionally biased region" description="Polar residues" evidence="2">
    <location>
        <begin position="272"/>
        <end position="287"/>
    </location>
</feature>
<keyword evidence="1" id="KW-0175">Coiled coil</keyword>
<feature type="coiled-coil region" evidence="1">
    <location>
        <begin position="572"/>
        <end position="599"/>
    </location>
</feature>
<dbReference type="Gene3D" id="1.10.287.1490">
    <property type="match status" value="1"/>
</dbReference>
<dbReference type="RefSeq" id="XP_007722618.1">
    <property type="nucleotide sequence ID" value="XM_007724428.1"/>
</dbReference>
<feature type="coiled-coil region" evidence="1">
    <location>
        <begin position="629"/>
        <end position="656"/>
    </location>
</feature>
<evidence type="ECO:0000256" key="1">
    <source>
        <dbReference type="SAM" id="Coils"/>
    </source>
</evidence>
<dbReference type="STRING" id="1182541.W9Z7E6"/>
<feature type="region of interest" description="Disordered" evidence="2">
    <location>
        <begin position="1"/>
        <end position="116"/>
    </location>
</feature>
<evidence type="ECO:0000256" key="2">
    <source>
        <dbReference type="SAM" id="MobiDB-lite"/>
    </source>
</evidence>
<feature type="region of interest" description="Disordered" evidence="2">
    <location>
        <begin position="150"/>
        <end position="169"/>
    </location>
</feature>
<feature type="compositionally biased region" description="Polar residues" evidence="2">
    <location>
        <begin position="1"/>
        <end position="18"/>
    </location>
</feature>
<proteinExistence type="predicted"/>
<dbReference type="eggNOG" id="ENOG502S2YR">
    <property type="taxonomic scope" value="Eukaryota"/>
</dbReference>
<dbReference type="AlphaFoldDB" id="W9Z7E6"/>
<dbReference type="HOGENOM" id="CLU_010168_0_0_1"/>
<protein>
    <submittedName>
        <fullName evidence="3">Uncharacterized protein</fullName>
    </submittedName>
</protein>
<reference evidence="3 4" key="1">
    <citation type="submission" date="2013-03" db="EMBL/GenBank/DDBJ databases">
        <title>The Genome Sequence of Capronia coronata CBS 617.96.</title>
        <authorList>
            <consortium name="The Broad Institute Genomics Platform"/>
            <person name="Cuomo C."/>
            <person name="de Hoog S."/>
            <person name="Gorbushina A."/>
            <person name="Walker B."/>
            <person name="Young S.K."/>
            <person name="Zeng Q."/>
            <person name="Gargeya S."/>
            <person name="Fitzgerald M."/>
            <person name="Haas B."/>
            <person name="Abouelleil A."/>
            <person name="Allen A.W."/>
            <person name="Alvarado L."/>
            <person name="Arachchi H.M."/>
            <person name="Berlin A.M."/>
            <person name="Chapman S.B."/>
            <person name="Gainer-Dewar J."/>
            <person name="Goldberg J."/>
            <person name="Griggs A."/>
            <person name="Gujja S."/>
            <person name="Hansen M."/>
            <person name="Howarth C."/>
            <person name="Imamovic A."/>
            <person name="Ireland A."/>
            <person name="Larimer J."/>
            <person name="McCowan C."/>
            <person name="Murphy C."/>
            <person name="Pearson M."/>
            <person name="Poon T.W."/>
            <person name="Priest M."/>
            <person name="Roberts A."/>
            <person name="Saif S."/>
            <person name="Shea T."/>
            <person name="Sisk P."/>
            <person name="Sykes S."/>
            <person name="Wortman J."/>
            <person name="Nusbaum C."/>
            <person name="Birren B."/>
        </authorList>
    </citation>
    <scope>NUCLEOTIDE SEQUENCE [LARGE SCALE GENOMIC DNA]</scope>
    <source>
        <strain evidence="3 4">CBS 617.96</strain>
    </source>
</reference>
<dbReference type="Proteomes" id="UP000019484">
    <property type="component" value="Unassembled WGS sequence"/>
</dbReference>
<evidence type="ECO:0000313" key="3">
    <source>
        <dbReference type="EMBL" id="EXJ90424.1"/>
    </source>
</evidence>
<feature type="compositionally biased region" description="Polar residues" evidence="2">
    <location>
        <begin position="333"/>
        <end position="344"/>
    </location>
</feature>
<gene>
    <name evidence="3" type="ORF">A1O1_03525</name>
</gene>
<dbReference type="InterPro" id="IPR024312">
    <property type="entry name" value="TACC_fungi"/>
</dbReference>
<keyword evidence="4" id="KW-1185">Reference proteome</keyword>
<feature type="region of interest" description="Disordered" evidence="2">
    <location>
        <begin position="758"/>
        <end position="781"/>
    </location>
</feature>
<accession>W9Z7E6</accession>